<protein>
    <submittedName>
        <fullName evidence="2">Uncharacterized protein</fullName>
    </submittedName>
</protein>
<feature type="region of interest" description="Disordered" evidence="1">
    <location>
        <begin position="98"/>
        <end position="120"/>
    </location>
</feature>
<dbReference type="EMBL" id="BJVY01000036">
    <property type="protein sequence ID" value="GEL73648.1"/>
    <property type="molecule type" value="Genomic_DNA"/>
</dbReference>
<sequence>MPVAAATRRKEIVPMGLMDKPDPLEELERQLMLDTARNWRKLEYIADVLAKRGIKSPITRKPVTKTDVSRDFHAQGIKMWEALEGEVTDAMLAEMERAKEAERAKKTAKKKSAAKKGGSK</sequence>
<evidence type="ECO:0000313" key="5">
    <source>
        <dbReference type="Proteomes" id="UP000321224"/>
    </source>
</evidence>
<feature type="compositionally biased region" description="Basic residues" evidence="1">
    <location>
        <begin position="106"/>
        <end position="120"/>
    </location>
</feature>
<dbReference type="Proteomes" id="UP000198717">
    <property type="component" value="Unassembled WGS sequence"/>
</dbReference>
<gene>
    <name evidence="2" type="ORF">MVI01_54320</name>
    <name evidence="3" type="ORF">SAMN04488504_10895</name>
</gene>
<reference evidence="3 4" key="1">
    <citation type="submission" date="2016-10" db="EMBL/GenBank/DDBJ databases">
        <authorList>
            <person name="Varghese N."/>
            <person name="Submissions S."/>
        </authorList>
    </citation>
    <scope>NUCLEOTIDE SEQUENCE [LARGE SCALE GENOMIC DNA]</scope>
    <source>
        <strain evidence="3 4">DSM 2260</strain>
    </source>
</reference>
<comment type="caution">
    <text evidence="2">The sequence shown here is derived from an EMBL/GenBank/DDBJ whole genome shotgun (WGS) entry which is preliminary data.</text>
</comment>
<dbReference type="AlphaFoldDB" id="A0A511HJB5"/>
<keyword evidence="4" id="KW-1185">Reference proteome</keyword>
<evidence type="ECO:0000313" key="4">
    <source>
        <dbReference type="Proteomes" id="UP000198717"/>
    </source>
</evidence>
<reference evidence="2 5" key="2">
    <citation type="submission" date="2019-07" db="EMBL/GenBank/DDBJ databases">
        <title>Whole genome shotgun sequence of Myxococcus virescens NBRC 100334.</title>
        <authorList>
            <person name="Hosoyama A."/>
            <person name="Uohara A."/>
            <person name="Ohji S."/>
            <person name="Ichikawa N."/>
        </authorList>
    </citation>
    <scope>NUCLEOTIDE SEQUENCE [LARGE SCALE GENOMIC DNA]</scope>
    <source>
        <strain evidence="2 5">NBRC 100334</strain>
    </source>
</reference>
<dbReference type="Proteomes" id="UP000321224">
    <property type="component" value="Unassembled WGS sequence"/>
</dbReference>
<evidence type="ECO:0000313" key="2">
    <source>
        <dbReference type="EMBL" id="GEL73648.1"/>
    </source>
</evidence>
<proteinExistence type="predicted"/>
<evidence type="ECO:0000313" key="3">
    <source>
        <dbReference type="EMBL" id="SDE53462.1"/>
    </source>
</evidence>
<dbReference type="EMBL" id="FNAJ01000008">
    <property type="protein sequence ID" value="SDE53462.1"/>
    <property type="molecule type" value="Genomic_DNA"/>
</dbReference>
<evidence type="ECO:0000256" key="1">
    <source>
        <dbReference type="SAM" id="MobiDB-lite"/>
    </source>
</evidence>
<accession>A0A511HJB5</accession>
<name>A0A511HJB5_9BACT</name>
<organism evidence="2 5">
    <name type="scientific">Myxococcus virescens</name>
    <dbReference type="NCBI Taxonomy" id="83456"/>
    <lineage>
        <taxon>Bacteria</taxon>
        <taxon>Pseudomonadati</taxon>
        <taxon>Myxococcota</taxon>
        <taxon>Myxococcia</taxon>
        <taxon>Myxococcales</taxon>
        <taxon>Cystobacterineae</taxon>
        <taxon>Myxococcaceae</taxon>
        <taxon>Myxococcus</taxon>
    </lineage>
</organism>